<name>A0A124JVV7_9SPHN</name>
<reference evidence="3 4" key="1">
    <citation type="submission" date="2015-10" db="EMBL/GenBank/DDBJ databases">
        <title>Draft genome sequence of Novosphingobium fuchskuhlense DSM 25065 isolated from a surface water sample of the southwest basin of Lake Grosse Fuchskuhle.</title>
        <authorList>
            <person name="Ruckert C."/>
            <person name="Winkler A."/>
            <person name="Glaeser J."/>
            <person name="Grossart H.-P."/>
            <person name="Kalinowski J."/>
            <person name="Glaeser S."/>
        </authorList>
    </citation>
    <scope>NUCLEOTIDE SEQUENCE [LARGE SCALE GENOMIC DNA]</scope>
    <source>
        <strain evidence="3 4">FNE08-7</strain>
    </source>
</reference>
<keyword evidence="1" id="KW-0472">Membrane</keyword>
<dbReference type="InterPro" id="IPR045535">
    <property type="entry name" value="ThsA_Macro"/>
</dbReference>
<evidence type="ECO:0000313" key="3">
    <source>
        <dbReference type="EMBL" id="KUR72680.1"/>
    </source>
</evidence>
<gene>
    <name evidence="3" type="ORF">AQZ52_05435</name>
</gene>
<keyword evidence="1" id="KW-0812">Transmembrane</keyword>
<feature type="transmembrane region" description="Helical" evidence="1">
    <location>
        <begin position="12"/>
        <end position="32"/>
    </location>
</feature>
<accession>A0A124JVV7</accession>
<feature type="transmembrane region" description="Helical" evidence="1">
    <location>
        <begin position="52"/>
        <end position="70"/>
    </location>
</feature>
<dbReference type="InterPro" id="IPR043472">
    <property type="entry name" value="Macro_dom-like"/>
</dbReference>
<dbReference type="RefSeq" id="WP_067907079.1">
    <property type="nucleotide sequence ID" value="NZ_KQ954244.1"/>
</dbReference>
<dbReference type="Pfam" id="PF20016">
    <property type="entry name" value="ThsA_Macro"/>
    <property type="match status" value="1"/>
</dbReference>
<evidence type="ECO:0000256" key="1">
    <source>
        <dbReference type="SAM" id="Phobius"/>
    </source>
</evidence>
<comment type="caution">
    <text evidence="3">The sequence shown here is derived from an EMBL/GenBank/DDBJ whole genome shotgun (WGS) entry which is preliminary data.</text>
</comment>
<evidence type="ECO:0000259" key="2">
    <source>
        <dbReference type="Pfam" id="PF20016"/>
    </source>
</evidence>
<protein>
    <recommendedName>
        <fullName evidence="2">Thoeris protein ThsA Macro domain-containing protein</fullName>
    </recommendedName>
</protein>
<organism evidence="3 4">
    <name type="scientific">Novosphingobium fuchskuhlense</name>
    <dbReference type="NCBI Taxonomy" id="1117702"/>
    <lineage>
        <taxon>Bacteria</taxon>
        <taxon>Pseudomonadati</taxon>
        <taxon>Pseudomonadota</taxon>
        <taxon>Alphaproteobacteria</taxon>
        <taxon>Sphingomonadales</taxon>
        <taxon>Sphingomonadaceae</taxon>
        <taxon>Novosphingobium</taxon>
    </lineage>
</organism>
<proteinExistence type="predicted"/>
<keyword evidence="4" id="KW-1185">Reference proteome</keyword>
<dbReference type="SUPFAM" id="SSF52949">
    <property type="entry name" value="Macro domain-like"/>
    <property type="match status" value="1"/>
</dbReference>
<dbReference type="EMBL" id="LLZS01000003">
    <property type="protein sequence ID" value="KUR72680.1"/>
    <property type="molecule type" value="Genomic_DNA"/>
</dbReference>
<feature type="domain" description="Thoeris protein ThsA Macro" evidence="2">
    <location>
        <begin position="89"/>
        <end position="268"/>
    </location>
</feature>
<evidence type="ECO:0000313" key="4">
    <source>
        <dbReference type="Proteomes" id="UP000058012"/>
    </source>
</evidence>
<dbReference type="OrthoDB" id="2606558at2"/>
<dbReference type="Proteomes" id="UP000058012">
    <property type="component" value="Unassembled WGS sequence"/>
</dbReference>
<sequence>MRYFFKSVATFSFWKYALFSGEAIAKIFAIVGMQYALMDMADFFSIYTKDKYSKFAVIVMLVIAVIWVAVRRRPITRFSYKVPGKDVSIEVKIGDLLDGNNDVVVSTNTTFDTDMAGGLIDTDSVQGQVATRFFNANTVEIDRQLALDLASAQSTHRADAPGKQTEYPIGTVARVKSHNRTFYYVAMARLNAQGTASSTPREIEDALEATWSFVQSHGSVRDLSIPLLGTGRGRTGIQRKKMVERIAQSFVDGSTGQIFSNRLCIFIRPQDAESFAVNLYQIRDYLIQSLHT</sequence>
<dbReference type="AlphaFoldDB" id="A0A124JVV7"/>
<keyword evidence="1" id="KW-1133">Transmembrane helix</keyword>